<keyword evidence="2" id="KW-1185">Reference proteome</keyword>
<dbReference type="Proteomes" id="UP001227964">
    <property type="component" value="Unassembled WGS sequence"/>
</dbReference>
<comment type="caution">
    <text evidence="1">The sequence shown here is derived from an EMBL/GenBank/DDBJ whole genome shotgun (WGS) entry which is preliminary data.</text>
</comment>
<protein>
    <submittedName>
        <fullName evidence="1">Uncharacterized protein</fullName>
    </submittedName>
</protein>
<organism evidence="1 2">
    <name type="scientific">Marinobacter azerbaijanicus</name>
    <dbReference type="NCBI Taxonomy" id="3050455"/>
    <lineage>
        <taxon>Bacteria</taxon>
        <taxon>Pseudomonadati</taxon>
        <taxon>Pseudomonadota</taxon>
        <taxon>Gammaproteobacteria</taxon>
        <taxon>Pseudomonadales</taxon>
        <taxon>Marinobacteraceae</taxon>
        <taxon>Marinobacter</taxon>
    </lineage>
</organism>
<name>A0ABT7I7T6_9GAMM</name>
<evidence type="ECO:0000313" key="1">
    <source>
        <dbReference type="EMBL" id="MDL0430222.1"/>
    </source>
</evidence>
<proteinExistence type="predicted"/>
<reference evidence="1 2" key="1">
    <citation type="submission" date="2023-06" db="EMBL/GenBank/DDBJ databases">
        <title>Marinobacter azerbaijanicus a moderately halophilic, isolated from Urmia Lake in Azerbaijan region of Iran.</title>
        <authorList>
            <person name="Sanchez-Porro C."/>
            <person name="Aghdam E.M."/>
            <person name="Saheb S.M."/>
            <person name="Tarhriz V."/>
            <person name="Kazemi E."/>
            <person name="Ammozegar M.A."/>
            <person name="Ventosa A."/>
            <person name="Hejazi M.S."/>
        </authorList>
    </citation>
    <scope>NUCLEOTIDE SEQUENCE [LARGE SCALE GENOMIC DNA]</scope>
    <source>
        <strain evidence="1 2">TBZ242</strain>
    </source>
</reference>
<sequence length="75" mass="8267">MNQFTETHPGHPLSNAYGLMKGSKTKADNRDFFLMARAMIQLLKYQGQLTESEAASLFDDVDCQAAGGRSARSLQ</sequence>
<dbReference type="RefSeq" id="WP_285388898.1">
    <property type="nucleotide sequence ID" value="NZ_JASSVS010000002.1"/>
</dbReference>
<accession>A0ABT7I7T6</accession>
<dbReference type="EMBL" id="JASSVS010000002">
    <property type="protein sequence ID" value="MDL0430222.1"/>
    <property type="molecule type" value="Genomic_DNA"/>
</dbReference>
<gene>
    <name evidence="1" type="ORF">QPM17_03745</name>
</gene>
<evidence type="ECO:0000313" key="2">
    <source>
        <dbReference type="Proteomes" id="UP001227964"/>
    </source>
</evidence>